<comment type="caution">
    <text evidence="3">The sequence shown here is derived from an EMBL/GenBank/DDBJ whole genome shotgun (WGS) entry which is preliminary data.</text>
</comment>
<dbReference type="Proteomes" id="UP000321154">
    <property type="component" value="Unassembled WGS sequence"/>
</dbReference>
<feature type="transmembrane region" description="Helical" evidence="1">
    <location>
        <begin position="231"/>
        <end position="252"/>
    </location>
</feature>
<organism evidence="3 5">
    <name type="scientific">Frigoribacterium faeni</name>
    <dbReference type="NCBI Taxonomy" id="145483"/>
    <lineage>
        <taxon>Bacteria</taxon>
        <taxon>Bacillati</taxon>
        <taxon>Actinomycetota</taxon>
        <taxon>Actinomycetes</taxon>
        <taxon>Micrococcales</taxon>
        <taxon>Microbacteriaceae</taxon>
        <taxon>Frigoribacterium</taxon>
    </lineage>
</organism>
<keyword evidence="1" id="KW-0812">Transmembrane</keyword>
<feature type="transmembrane region" description="Helical" evidence="1">
    <location>
        <begin position="406"/>
        <end position="427"/>
    </location>
</feature>
<feature type="transmembrane region" description="Helical" evidence="1">
    <location>
        <begin position="300"/>
        <end position="319"/>
    </location>
</feature>
<feature type="transmembrane region" description="Helical" evidence="1">
    <location>
        <begin position="100"/>
        <end position="120"/>
    </location>
</feature>
<dbReference type="RefSeq" id="WP_146854305.1">
    <property type="nucleotide sequence ID" value="NZ_BAAAHR010000001.1"/>
</dbReference>
<evidence type="ECO:0000313" key="2">
    <source>
        <dbReference type="EMBL" id="GEK83047.1"/>
    </source>
</evidence>
<feature type="transmembrane region" description="Helical" evidence="1">
    <location>
        <begin position="325"/>
        <end position="342"/>
    </location>
</feature>
<dbReference type="Proteomes" id="UP000522688">
    <property type="component" value="Unassembled WGS sequence"/>
</dbReference>
<feature type="transmembrane region" description="Helical" evidence="1">
    <location>
        <begin position="132"/>
        <end position="159"/>
    </location>
</feature>
<name>A0A7W3PII0_9MICO</name>
<dbReference type="EMBL" id="JACGWW010000002">
    <property type="protein sequence ID" value="MBA8813435.1"/>
    <property type="molecule type" value="Genomic_DNA"/>
</dbReference>
<feature type="transmembrane region" description="Helical" evidence="1">
    <location>
        <begin position="448"/>
        <end position="469"/>
    </location>
</feature>
<protein>
    <submittedName>
        <fullName evidence="3">ABC-2 type transport system permease protein</fullName>
    </submittedName>
</protein>
<proteinExistence type="predicted"/>
<dbReference type="OrthoDB" id="3261041at2"/>
<evidence type="ECO:0000313" key="3">
    <source>
        <dbReference type="EMBL" id="MBA8813435.1"/>
    </source>
</evidence>
<feature type="transmembrane region" description="Helical" evidence="1">
    <location>
        <begin position="372"/>
        <end position="394"/>
    </location>
</feature>
<keyword evidence="1" id="KW-0472">Membrane</keyword>
<evidence type="ECO:0000256" key="1">
    <source>
        <dbReference type="SAM" id="Phobius"/>
    </source>
</evidence>
<reference evidence="3 5" key="2">
    <citation type="submission" date="2020-07" db="EMBL/GenBank/DDBJ databases">
        <title>Sequencing the genomes of 1000 actinobacteria strains.</title>
        <authorList>
            <person name="Klenk H.-P."/>
        </authorList>
    </citation>
    <scope>NUCLEOTIDE SEQUENCE [LARGE SCALE GENOMIC DNA]</scope>
    <source>
        <strain evidence="3 5">DSM 10309</strain>
    </source>
</reference>
<dbReference type="EMBL" id="BJUV01000011">
    <property type="protein sequence ID" value="GEK83047.1"/>
    <property type="molecule type" value="Genomic_DNA"/>
</dbReference>
<keyword evidence="4" id="KW-1185">Reference proteome</keyword>
<accession>A0A7W3PII0</accession>
<gene>
    <name evidence="3" type="ORF">FB463_001684</name>
    <name evidence="2" type="ORF">FFA01_13560</name>
</gene>
<keyword evidence="1" id="KW-1133">Transmembrane helix</keyword>
<evidence type="ECO:0000313" key="5">
    <source>
        <dbReference type="Proteomes" id="UP000522688"/>
    </source>
</evidence>
<feature type="transmembrane region" description="Helical" evidence="1">
    <location>
        <begin position="481"/>
        <end position="502"/>
    </location>
</feature>
<sequence>MVAELLRLRLQTIANTVRFGPRALLTAVVSVLLVLLASSAVSALAGGLRGAALDDVRALVVGAGSLILVGYFVLPFATVRPPWADPRRLAVLGASESTAAIGLAVGALVGLPALALVVLSPGYVRSWDQGPGIAAVAVLAAIVAGLTAFLLSLVASTLNAVMLTSRRSRQFLLAGGVVVALLVIPLVVDLVRTTWAGAARTGVVADALAWTPFGAALALPGHAAGGDTGRVVADAVVATLTLVGLWLAWRALVARSFVDRPEPDLSDDPTGLGWFEFVSATPAGAVAGRSLTYWMRDARYRMSLVIIPILPLLVVPLGIAGVSWHWLALVPVPLMCLIVGFLPHNDVAYDSTALWLHVATDTRGLADRIGRLAPPLLIGVPLVVVGSTVAVWAFGDWRALWSEVGISAALLLSGLGLSSVMSAAMPYATVRPHDDPFQQPQSNGSSAVVAQTVMIGGALVAAVPALYFAGRDLLGGDTAAGPWSAISGVAVGLIVLVVGVVVGSRVFARRAPELLAFTLRS</sequence>
<dbReference type="AlphaFoldDB" id="A0A7W3PII0"/>
<evidence type="ECO:0000313" key="4">
    <source>
        <dbReference type="Proteomes" id="UP000321154"/>
    </source>
</evidence>
<reference evidence="2 4" key="1">
    <citation type="submission" date="2019-07" db="EMBL/GenBank/DDBJ databases">
        <title>Whole genome shotgun sequence of Frigoribacterium faeni NBRC 103066.</title>
        <authorList>
            <person name="Hosoyama A."/>
            <person name="Uohara A."/>
            <person name="Ohji S."/>
            <person name="Ichikawa N."/>
        </authorList>
    </citation>
    <scope>NUCLEOTIDE SEQUENCE [LARGE SCALE GENOMIC DNA]</scope>
    <source>
        <strain evidence="2 4">NBRC 103066</strain>
    </source>
</reference>
<feature type="transmembrane region" description="Helical" evidence="1">
    <location>
        <begin position="59"/>
        <end position="79"/>
    </location>
</feature>
<feature type="transmembrane region" description="Helical" evidence="1">
    <location>
        <begin position="171"/>
        <end position="191"/>
    </location>
</feature>